<evidence type="ECO:0008006" key="3">
    <source>
        <dbReference type="Google" id="ProtNLM"/>
    </source>
</evidence>
<accession>A0ABP1WUL6</accession>
<keyword evidence="2" id="KW-1185">Reference proteome</keyword>
<reference evidence="1 2" key="1">
    <citation type="submission" date="2014-06" db="EMBL/GenBank/DDBJ databases">
        <authorList>
            <person name="Le Roux F."/>
        </authorList>
    </citation>
    <scope>NUCLEOTIDE SEQUENCE [LARGE SCALE GENOMIC DNA]</scope>
    <source>
        <strain evidence="1 2">J5-4</strain>
    </source>
</reference>
<dbReference type="Proteomes" id="UP000049077">
    <property type="component" value="Unassembled WGS sequence"/>
</dbReference>
<comment type="caution">
    <text evidence="1">The sequence shown here is derived from an EMBL/GenBank/DDBJ whole genome shotgun (WGS) entry which is preliminary data.</text>
</comment>
<gene>
    <name evidence="1" type="ORF">VCR4J5_200230</name>
</gene>
<dbReference type="InterPro" id="IPR036388">
    <property type="entry name" value="WH-like_DNA-bd_sf"/>
</dbReference>
<dbReference type="Gene3D" id="1.10.10.10">
    <property type="entry name" value="Winged helix-like DNA-binding domain superfamily/Winged helix DNA-binding domain"/>
    <property type="match status" value="1"/>
</dbReference>
<name>A0ABP1WUL6_9VIBR</name>
<dbReference type="SUPFAM" id="SSF46785">
    <property type="entry name" value="Winged helix' DNA-binding domain"/>
    <property type="match status" value="1"/>
</dbReference>
<organism evidence="1 2">
    <name type="scientific">Vibrio crassostreae</name>
    <dbReference type="NCBI Taxonomy" id="246167"/>
    <lineage>
        <taxon>Bacteria</taxon>
        <taxon>Pseudomonadati</taxon>
        <taxon>Pseudomonadota</taxon>
        <taxon>Gammaproteobacteria</taxon>
        <taxon>Vibrionales</taxon>
        <taxon>Vibrionaceae</taxon>
        <taxon>Vibrio</taxon>
    </lineage>
</organism>
<proteinExistence type="predicted"/>
<evidence type="ECO:0000313" key="1">
    <source>
        <dbReference type="EMBL" id="CDT34257.1"/>
    </source>
</evidence>
<sequence length="134" mass="15066">MTLLPNTTETVMALLTKLQPCTCKALWQQQVGRDRLALTTIKNLLMRLKAHGAVTVGGQEGNAYLYQLTGTSPYSPCLTCRGKTLKWHLHNGHCKHCRPKRSKGNNPQLDAEFQLLLSPAYQLLNQVLRPWEAI</sequence>
<dbReference type="EMBL" id="CCJX01000103">
    <property type="protein sequence ID" value="CDT34257.1"/>
    <property type="molecule type" value="Genomic_DNA"/>
</dbReference>
<dbReference type="RefSeq" id="WP_057620500.1">
    <property type="nucleotide sequence ID" value="NZ_CAWMQT010000103.1"/>
</dbReference>
<dbReference type="InterPro" id="IPR036390">
    <property type="entry name" value="WH_DNA-bd_sf"/>
</dbReference>
<protein>
    <recommendedName>
        <fullName evidence="3">Penicillinase repressor</fullName>
    </recommendedName>
</protein>
<evidence type="ECO:0000313" key="2">
    <source>
        <dbReference type="Proteomes" id="UP000049077"/>
    </source>
</evidence>